<dbReference type="Proteomes" id="UP001151582">
    <property type="component" value="Unassembled WGS sequence"/>
</dbReference>
<comment type="pathway">
    <text evidence="5">Amino-acid degradation; L-phenylalanine degradation; acetoacetate and fumarate from L-phenylalanine: step 6/6.</text>
</comment>
<dbReference type="GO" id="GO:1902000">
    <property type="term" value="P:homogentisate catabolic process"/>
    <property type="evidence" value="ECO:0007669"/>
    <property type="project" value="TreeGrafter"/>
</dbReference>
<feature type="non-terminal residue" evidence="7">
    <location>
        <position position="150"/>
    </location>
</feature>
<evidence type="ECO:0000259" key="6">
    <source>
        <dbReference type="Pfam" id="PF09298"/>
    </source>
</evidence>
<proteinExistence type="inferred from homology"/>
<feature type="binding site" evidence="4">
    <location>
        <position position="140"/>
    </location>
    <ligand>
        <name>Ca(2+)</name>
        <dbReference type="ChEBI" id="CHEBI:29108"/>
    </ligand>
</feature>
<comment type="similarity">
    <text evidence="5">Belongs to the FAH family.</text>
</comment>
<evidence type="ECO:0000256" key="1">
    <source>
        <dbReference type="ARBA" id="ARBA00022723"/>
    </source>
</evidence>
<comment type="caution">
    <text evidence="7">The sequence shown here is derived from an EMBL/GenBank/DDBJ whole genome shotgun (WGS) entry which is preliminary data.</text>
</comment>
<organism evidence="7 8">
    <name type="scientific">Dimargaris verticillata</name>
    <dbReference type="NCBI Taxonomy" id="2761393"/>
    <lineage>
        <taxon>Eukaryota</taxon>
        <taxon>Fungi</taxon>
        <taxon>Fungi incertae sedis</taxon>
        <taxon>Zoopagomycota</taxon>
        <taxon>Kickxellomycotina</taxon>
        <taxon>Dimargaritomycetes</taxon>
        <taxon>Dimargaritales</taxon>
        <taxon>Dimargaritaceae</taxon>
        <taxon>Dimargaris</taxon>
    </lineage>
</organism>
<keyword evidence="1 4" id="KW-0479">Metal-binding</keyword>
<keyword evidence="5" id="KW-0460">Magnesium</keyword>
<name>A0A9W8B1M6_9FUNG</name>
<gene>
    <name evidence="7" type="ORF">H4R34_006074</name>
</gene>
<feature type="binding site" evidence="3">
    <location>
        <position position="142"/>
    </location>
    <ligand>
        <name>substrate</name>
    </ligand>
</feature>
<evidence type="ECO:0000256" key="5">
    <source>
        <dbReference type="RuleBase" id="RU366008"/>
    </source>
</evidence>
<dbReference type="InterPro" id="IPR036462">
    <property type="entry name" value="Fumarylacetoacetase_N_sf"/>
</dbReference>
<keyword evidence="8" id="KW-1185">Reference proteome</keyword>
<feature type="active site" description="Proton acceptor" evidence="2">
    <location>
        <position position="147"/>
    </location>
</feature>
<dbReference type="EC" id="3.7.1.2" evidence="5"/>
<protein>
    <recommendedName>
        <fullName evidence="5">Fumarylacetoacetase</fullName>
        <ecNumber evidence="5">3.7.1.2</ecNumber>
    </recommendedName>
    <alternativeName>
        <fullName evidence="5">Fumarylacetoacetate hydrolase</fullName>
    </alternativeName>
</protein>
<keyword evidence="5" id="KW-0378">Hydrolase</keyword>
<accession>A0A9W8B1M6</accession>
<sequence>MGLQSFVSVAPESHFPLENLPYGVFSTTANPVLRVGVALGDMVVDLQALATANLLDDHVPALQGRARQVFGQPTLNEFMALGRPVWQATRAFLQRLLAQHEPDSVDYALMQGNPTLQAQVLVPQADCRMHLPAKIGDYTDFYASREHATN</sequence>
<keyword evidence="4 5" id="KW-0106">Calcium</keyword>
<comment type="cofactor">
    <cofactor evidence="5">
        <name>Mg(2+)</name>
        <dbReference type="ChEBI" id="CHEBI:18420"/>
    </cofactor>
    <cofactor evidence="5">
        <name>Ca(2+)</name>
        <dbReference type="ChEBI" id="CHEBI:29108"/>
    </cofactor>
</comment>
<dbReference type="AlphaFoldDB" id="A0A9W8B1M6"/>
<evidence type="ECO:0000256" key="3">
    <source>
        <dbReference type="PIRSR" id="PIRSR605959-2"/>
    </source>
</evidence>
<dbReference type="GO" id="GO:0046872">
    <property type="term" value="F:metal ion binding"/>
    <property type="evidence" value="ECO:0007669"/>
    <property type="project" value="UniProtKB-UniRule"/>
</dbReference>
<comment type="catalytic activity">
    <reaction evidence="5">
        <text>4-fumarylacetoacetate + H2O = acetoacetate + fumarate + H(+)</text>
        <dbReference type="Rhea" id="RHEA:10244"/>
        <dbReference type="ChEBI" id="CHEBI:13705"/>
        <dbReference type="ChEBI" id="CHEBI:15377"/>
        <dbReference type="ChEBI" id="CHEBI:15378"/>
        <dbReference type="ChEBI" id="CHEBI:18034"/>
        <dbReference type="ChEBI" id="CHEBI:29806"/>
        <dbReference type="EC" id="3.7.1.2"/>
    </reaction>
</comment>
<evidence type="ECO:0000256" key="2">
    <source>
        <dbReference type="PIRSR" id="PIRSR605959-1"/>
    </source>
</evidence>
<evidence type="ECO:0000313" key="7">
    <source>
        <dbReference type="EMBL" id="KAJ1970378.1"/>
    </source>
</evidence>
<dbReference type="GO" id="GO:0006559">
    <property type="term" value="P:L-phenylalanine catabolic process"/>
    <property type="evidence" value="ECO:0007669"/>
    <property type="project" value="UniProtKB-UniRule"/>
</dbReference>
<evidence type="ECO:0000313" key="8">
    <source>
        <dbReference type="Proteomes" id="UP001151582"/>
    </source>
</evidence>
<keyword evidence="5" id="KW-0585">Phenylalanine catabolism</keyword>
<dbReference type="InterPro" id="IPR005959">
    <property type="entry name" value="Fumarylacetoacetase"/>
</dbReference>
<keyword evidence="5" id="KW-0828">Tyrosine catabolism</keyword>
<dbReference type="Pfam" id="PF09298">
    <property type="entry name" value="FAA_hydrolase_N"/>
    <property type="match status" value="1"/>
</dbReference>
<feature type="domain" description="Fumarylacetoacetase N-terminal" evidence="6">
    <location>
        <begin position="18"/>
        <end position="132"/>
    </location>
</feature>
<dbReference type="GO" id="GO:0004334">
    <property type="term" value="F:fumarylacetoacetase activity"/>
    <property type="evidence" value="ECO:0007669"/>
    <property type="project" value="UniProtKB-UniRule"/>
</dbReference>
<dbReference type="PANTHER" id="PTHR43069">
    <property type="entry name" value="FUMARYLACETOACETASE"/>
    <property type="match status" value="1"/>
</dbReference>
<dbReference type="OrthoDB" id="9971669at2759"/>
<dbReference type="SUPFAM" id="SSF63433">
    <property type="entry name" value="Fumarylacetoacetate hydrolase, FAH, N-terminal domain"/>
    <property type="match status" value="1"/>
</dbReference>
<dbReference type="EMBL" id="JANBQB010001799">
    <property type="protein sequence ID" value="KAJ1970378.1"/>
    <property type="molecule type" value="Genomic_DNA"/>
</dbReference>
<evidence type="ECO:0000256" key="4">
    <source>
        <dbReference type="PIRSR" id="PIRSR605959-3"/>
    </source>
</evidence>
<dbReference type="Gene3D" id="2.30.30.230">
    <property type="entry name" value="Fumarylacetoacetase, N-terminal domain"/>
    <property type="match status" value="1"/>
</dbReference>
<dbReference type="PANTHER" id="PTHR43069:SF2">
    <property type="entry name" value="FUMARYLACETOACETASE"/>
    <property type="match status" value="1"/>
</dbReference>
<reference evidence="7" key="1">
    <citation type="submission" date="2022-07" db="EMBL/GenBank/DDBJ databases">
        <title>Phylogenomic reconstructions and comparative analyses of Kickxellomycotina fungi.</title>
        <authorList>
            <person name="Reynolds N.K."/>
            <person name="Stajich J.E."/>
            <person name="Barry K."/>
            <person name="Grigoriev I.V."/>
            <person name="Crous P."/>
            <person name="Smith M.E."/>
        </authorList>
    </citation>
    <scope>NUCLEOTIDE SEQUENCE</scope>
    <source>
        <strain evidence="7">RSA 567</strain>
    </source>
</reference>
<dbReference type="InterPro" id="IPR015377">
    <property type="entry name" value="Fumarylacetoacetase_N"/>
</dbReference>
<dbReference type="GO" id="GO:0006572">
    <property type="term" value="P:L-tyrosine catabolic process"/>
    <property type="evidence" value="ECO:0007669"/>
    <property type="project" value="UniProtKB-UniRule"/>
</dbReference>